<evidence type="ECO:0000313" key="3">
    <source>
        <dbReference type="EMBL" id="OWA54342.1"/>
    </source>
</evidence>
<dbReference type="GO" id="GO:0046755">
    <property type="term" value="P:viral budding"/>
    <property type="evidence" value="ECO:0007669"/>
    <property type="project" value="TreeGrafter"/>
</dbReference>
<dbReference type="PANTHER" id="PTHR31547">
    <property type="entry name" value="MULTIVESICULAR BODY SUBUNIT 12B"/>
    <property type="match status" value="1"/>
</dbReference>
<protein>
    <recommendedName>
        <fullName evidence="2">MABP domain-containing protein</fullName>
    </recommendedName>
</protein>
<evidence type="ECO:0000259" key="2">
    <source>
        <dbReference type="PROSITE" id="PS51498"/>
    </source>
</evidence>
<sequence>MEVYPRAIFDPITGLCVVSSKQACPIGYRCEDKTYDQQSDADLWKDSFLTKKERYLCMTRFFPLDNHHDHRGEGEASSRLCSSGLDVRHQRKSHEEKAAHRQNGPAIQRHEAITEVIILSGMKKHPRISRFSAKSVVYFSASGKQQDLRSPTGNAPLRRLPQLTQQNGCQVNGLPRSQNGPLWALKRERRWRAKLLAHCEWDRMASPASYRTIAGYPLQAQQPVR</sequence>
<dbReference type="Pfam" id="PF10240">
    <property type="entry name" value="DUF2464"/>
    <property type="match status" value="1"/>
</dbReference>
<evidence type="ECO:0000256" key="1">
    <source>
        <dbReference type="SAM" id="MobiDB-lite"/>
    </source>
</evidence>
<dbReference type="InterPro" id="IPR023341">
    <property type="entry name" value="MABP"/>
</dbReference>
<organism evidence="3 4">
    <name type="scientific">Hypsibius exemplaris</name>
    <name type="common">Freshwater tardigrade</name>
    <dbReference type="NCBI Taxonomy" id="2072580"/>
    <lineage>
        <taxon>Eukaryota</taxon>
        <taxon>Metazoa</taxon>
        <taxon>Ecdysozoa</taxon>
        <taxon>Tardigrada</taxon>
        <taxon>Eutardigrada</taxon>
        <taxon>Parachela</taxon>
        <taxon>Hypsibioidea</taxon>
        <taxon>Hypsibiidae</taxon>
        <taxon>Hypsibius</taxon>
    </lineage>
</organism>
<dbReference type="GO" id="GO:0042058">
    <property type="term" value="P:regulation of epidermal growth factor receptor signaling pathway"/>
    <property type="evidence" value="ECO:0007669"/>
    <property type="project" value="TreeGrafter"/>
</dbReference>
<comment type="caution">
    <text evidence="3">The sequence shown here is derived from an EMBL/GenBank/DDBJ whole genome shotgun (WGS) entry which is preliminary data.</text>
</comment>
<dbReference type="InterPro" id="IPR040297">
    <property type="entry name" value="MVB12B"/>
</dbReference>
<dbReference type="GO" id="GO:0005770">
    <property type="term" value="C:late endosome"/>
    <property type="evidence" value="ECO:0007669"/>
    <property type="project" value="TreeGrafter"/>
</dbReference>
<dbReference type="GO" id="GO:0019075">
    <property type="term" value="P:virus maturation"/>
    <property type="evidence" value="ECO:0007669"/>
    <property type="project" value="TreeGrafter"/>
</dbReference>
<dbReference type="InterPro" id="IPR018798">
    <property type="entry name" value="MVB12A/B"/>
</dbReference>
<dbReference type="PANTHER" id="PTHR31547:SF1">
    <property type="entry name" value="MULTIVESICULAR BODY SUBUNIT 12B"/>
    <property type="match status" value="1"/>
</dbReference>
<dbReference type="Gene3D" id="2.100.10.50">
    <property type="match status" value="1"/>
</dbReference>
<proteinExistence type="predicted"/>
<accession>A0A9X6NHV2</accession>
<reference evidence="4" key="1">
    <citation type="submission" date="2017-01" db="EMBL/GenBank/DDBJ databases">
        <title>Comparative genomics of anhydrobiosis in the tardigrade Hypsibius dujardini.</title>
        <authorList>
            <person name="Yoshida Y."/>
            <person name="Koutsovoulos G."/>
            <person name="Laetsch D."/>
            <person name="Stevens L."/>
            <person name="Kumar S."/>
            <person name="Horikawa D."/>
            <person name="Ishino K."/>
            <person name="Komine S."/>
            <person name="Tomita M."/>
            <person name="Blaxter M."/>
            <person name="Arakawa K."/>
        </authorList>
    </citation>
    <scope>NUCLEOTIDE SEQUENCE [LARGE SCALE GENOMIC DNA]</scope>
    <source>
        <strain evidence="4">Z151</strain>
    </source>
</reference>
<dbReference type="AlphaFoldDB" id="A0A9X6NHV2"/>
<name>A0A9X6NHV2_HYPEX</name>
<dbReference type="Proteomes" id="UP000192578">
    <property type="component" value="Unassembled WGS sequence"/>
</dbReference>
<gene>
    <name evidence="3" type="ORF">BV898_18750</name>
</gene>
<evidence type="ECO:0000313" key="4">
    <source>
        <dbReference type="Proteomes" id="UP000192578"/>
    </source>
</evidence>
<dbReference type="PROSITE" id="PS51498">
    <property type="entry name" value="MABP"/>
    <property type="match status" value="1"/>
</dbReference>
<feature type="domain" description="MABP" evidence="2">
    <location>
        <begin position="9"/>
        <end position="60"/>
    </location>
</feature>
<dbReference type="GO" id="GO:0000813">
    <property type="term" value="C:ESCRT I complex"/>
    <property type="evidence" value="ECO:0007669"/>
    <property type="project" value="InterPro"/>
</dbReference>
<keyword evidence="4" id="KW-1185">Reference proteome</keyword>
<dbReference type="EMBL" id="MTYJ01000395">
    <property type="protein sequence ID" value="OWA54342.1"/>
    <property type="molecule type" value="Genomic_DNA"/>
</dbReference>
<dbReference type="OrthoDB" id="6021306at2759"/>
<feature type="region of interest" description="Disordered" evidence="1">
    <location>
        <begin position="68"/>
        <end position="105"/>
    </location>
</feature>